<keyword evidence="3" id="KW-0378">Hydrolase</keyword>
<feature type="binding site" evidence="6">
    <location>
        <position position="20"/>
    </location>
    <ligand>
        <name>substrate</name>
    </ligand>
</feature>
<evidence type="ECO:0000256" key="5">
    <source>
        <dbReference type="PIRSR" id="PIRSR031051-1"/>
    </source>
</evidence>
<dbReference type="EMBL" id="VOIH02000008">
    <property type="protein sequence ID" value="KAF3439577.1"/>
    <property type="molecule type" value="Genomic_DNA"/>
</dbReference>
<dbReference type="PIRSF" id="PIRSF031051">
    <property type="entry name" value="PyrdxlP_Pase_PHOSPHO2"/>
    <property type="match status" value="1"/>
</dbReference>
<evidence type="ECO:0000256" key="2">
    <source>
        <dbReference type="ARBA" id="ARBA00022723"/>
    </source>
</evidence>
<comment type="caution">
    <text evidence="8">The sequence shown here is derived from an EMBL/GenBank/DDBJ whole genome shotgun (WGS) entry which is preliminary data.</text>
</comment>
<dbReference type="GO" id="GO:0046872">
    <property type="term" value="F:metal ion binding"/>
    <property type="evidence" value="ECO:0007669"/>
    <property type="project" value="UniProtKB-KW"/>
</dbReference>
<dbReference type="InterPro" id="IPR016965">
    <property type="entry name" value="Pase_PHOSPHO-typ"/>
</dbReference>
<evidence type="ECO:0000256" key="1">
    <source>
        <dbReference type="ARBA" id="ARBA00001946"/>
    </source>
</evidence>
<dbReference type="OrthoDB" id="10267182at2759"/>
<gene>
    <name evidence="8" type="ORF">FNV43_RR17855</name>
</gene>
<feature type="active site" description="Nucleophile" evidence="5">
    <location>
        <position position="9"/>
    </location>
</feature>
<dbReference type="NCBIfam" id="TIGR01489">
    <property type="entry name" value="DKMTPPase-SF"/>
    <property type="match status" value="1"/>
</dbReference>
<sequence>MAGIVVIFDFDRTIIDSDSDNWVVTEMGLTPLFNELRSSMPWNSLMDRMMMELHSQGKTVSDIGECLKRAFIQPGIITAIKSAFALGCDLRIISDANQFFVKTILQHHGVLGCFSHISTNPSYVDEEGKLRIFPYHDLNLPPHGCNLCPSNMCKGFVIDQIRVSASESERRRFIYIGDGTGDFCPSLKLRSEDFVMPRKDFPLWKHIHSNKKLIKAQIHEWSNGEELEKALLHIINTIST</sequence>
<protein>
    <submittedName>
        <fullName evidence="8">Uncharacterized protein</fullName>
    </submittedName>
</protein>
<evidence type="ECO:0000313" key="9">
    <source>
        <dbReference type="Proteomes" id="UP000796880"/>
    </source>
</evidence>
<feature type="binding site" evidence="6">
    <location>
        <position position="95"/>
    </location>
    <ligand>
        <name>substrate</name>
    </ligand>
</feature>
<reference evidence="8" key="1">
    <citation type="submission" date="2020-03" db="EMBL/GenBank/DDBJ databases">
        <title>A high-quality chromosome-level genome assembly of a woody plant with both climbing and erect habits, Rhamnella rubrinervis.</title>
        <authorList>
            <person name="Lu Z."/>
            <person name="Yang Y."/>
            <person name="Zhu X."/>
            <person name="Sun Y."/>
        </authorList>
    </citation>
    <scope>NUCLEOTIDE SEQUENCE</scope>
    <source>
        <strain evidence="8">BYM</strain>
        <tissue evidence="8">Leaf</tissue>
    </source>
</reference>
<feature type="binding site" evidence="7">
    <location>
        <position position="11"/>
    </location>
    <ligand>
        <name>Mg(2+)</name>
        <dbReference type="ChEBI" id="CHEBI:18420"/>
    </ligand>
</feature>
<keyword evidence="9" id="KW-1185">Reference proteome</keyword>
<dbReference type="AlphaFoldDB" id="A0A8K0DXX1"/>
<dbReference type="PANTHER" id="PTHR20889">
    <property type="entry name" value="PHOSPHATASE, ORPHAN 1, 2"/>
    <property type="match status" value="1"/>
</dbReference>
<proteinExistence type="predicted"/>
<dbReference type="PANTHER" id="PTHR20889:SF19">
    <property type="entry name" value="THIAMINE PHOSPHATE PHOSPHATASE-LIKE PROTEIN"/>
    <property type="match status" value="1"/>
</dbReference>
<evidence type="ECO:0000313" key="8">
    <source>
        <dbReference type="EMBL" id="KAF3439577.1"/>
    </source>
</evidence>
<keyword evidence="2 7" id="KW-0479">Metal-binding</keyword>
<keyword evidence="4 7" id="KW-0460">Magnesium</keyword>
<evidence type="ECO:0000256" key="6">
    <source>
        <dbReference type="PIRSR" id="PIRSR031051-2"/>
    </source>
</evidence>
<evidence type="ECO:0000256" key="7">
    <source>
        <dbReference type="PIRSR" id="PIRSR031051-3"/>
    </source>
</evidence>
<dbReference type="Gene3D" id="3.40.50.1000">
    <property type="entry name" value="HAD superfamily/HAD-like"/>
    <property type="match status" value="1"/>
</dbReference>
<dbReference type="InterPro" id="IPR023214">
    <property type="entry name" value="HAD_sf"/>
</dbReference>
<dbReference type="GO" id="GO:0016791">
    <property type="term" value="F:phosphatase activity"/>
    <property type="evidence" value="ECO:0007669"/>
    <property type="project" value="InterPro"/>
</dbReference>
<dbReference type="NCBIfam" id="TIGR01488">
    <property type="entry name" value="HAD-SF-IB"/>
    <property type="match status" value="1"/>
</dbReference>
<accession>A0A8K0DXX1</accession>
<feature type="binding site" evidence="7">
    <location>
        <position position="178"/>
    </location>
    <ligand>
        <name>Mg(2+)</name>
        <dbReference type="ChEBI" id="CHEBI:18420"/>
    </ligand>
</feature>
<name>A0A8K0DXX1_9ROSA</name>
<feature type="binding site" evidence="7">
    <location>
        <position position="9"/>
    </location>
    <ligand>
        <name>Mg(2+)</name>
        <dbReference type="ChEBI" id="CHEBI:18420"/>
    </ligand>
</feature>
<dbReference type="SUPFAM" id="SSF56784">
    <property type="entry name" value="HAD-like"/>
    <property type="match status" value="1"/>
</dbReference>
<dbReference type="Pfam" id="PF06888">
    <property type="entry name" value="Put_Phosphatase"/>
    <property type="match status" value="1"/>
</dbReference>
<dbReference type="InterPro" id="IPR036412">
    <property type="entry name" value="HAD-like_sf"/>
</dbReference>
<evidence type="ECO:0000256" key="3">
    <source>
        <dbReference type="ARBA" id="ARBA00022801"/>
    </source>
</evidence>
<comment type="cofactor">
    <cofactor evidence="1 7">
        <name>Mg(2+)</name>
        <dbReference type="ChEBI" id="CHEBI:18420"/>
    </cofactor>
</comment>
<dbReference type="Proteomes" id="UP000796880">
    <property type="component" value="Unassembled WGS sequence"/>
</dbReference>
<feature type="active site" description="Proton donor" evidence="5">
    <location>
        <position position="11"/>
    </location>
</feature>
<organism evidence="8 9">
    <name type="scientific">Rhamnella rubrinervis</name>
    <dbReference type="NCBI Taxonomy" id="2594499"/>
    <lineage>
        <taxon>Eukaryota</taxon>
        <taxon>Viridiplantae</taxon>
        <taxon>Streptophyta</taxon>
        <taxon>Embryophyta</taxon>
        <taxon>Tracheophyta</taxon>
        <taxon>Spermatophyta</taxon>
        <taxon>Magnoliopsida</taxon>
        <taxon>eudicotyledons</taxon>
        <taxon>Gunneridae</taxon>
        <taxon>Pentapetalae</taxon>
        <taxon>rosids</taxon>
        <taxon>fabids</taxon>
        <taxon>Rosales</taxon>
        <taxon>Rhamnaceae</taxon>
        <taxon>rhamnoid group</taxon>
        <taxon>Rhamneae</taxon>
        <taxon>Rhamnella</taxon>
    </lineage>
</organism>
<evidence type="ECO:0000256" key="4">
    <source>
        <dbReference type="ARBA" id="ARBA00022842"/>
    </source>
</evidence>
<dbReference type="InterPro" id="IPR006384">
    <property type="entry name" value="HAD_hydro_PyrdxlP_Pase-like"/>
</dbReference>